<organism evidence="7 8">
    <name type="scientific">Dreissena polymorpha</name>
    <name type="common">Zebra mussel</name>
    <name type="synonym">Mytilus polymorpha</name>
    <dbReference type="NCBI Taxonomy" id="45954"/>
    <lineage>
        <taxon>Eukaryota</taxon>
        <taxon>Metazoa</taxon>
        <taxon>Spiralia</taxon>
        <taxon>Lophotrochozoa</taxon>
        <taxon>Mollusca</taxon>
        <taxon>Bivalvia</taxon>
        <taxon>Autobranchia</taxon>
        <taxon>Heteroconchia</taxon>
        <taxon>Euheterodonta</taxon>
        <taxon>Imparidentia</taxon>
        <taxon>Neoheterodontei</taxon>
        <taxon>Myida</taxon>
        <taxon>Dreissenoidea</taxon>
        <taxon>Dreissenidae</taxon>
        <taxon>Dreissena</taxon>
    </lineage>
</organism>
<sequence>MFRPKKIAVVLAFLSILPIGAGVVVEGAAGLTYLGFTSTGIAAGSCAAWWMGFAGTVPKAGVFAFFQSLGMQKETTCYTVPVICACLGC</sequence>
<evidence type="ECO:0000256" key="2">
    <source>
        <dbReference type="ARBA" id="ARBA00007262"/>
    </source>
</evidence>
<reference evidence="7" key="2">
    <citation type="submission" date="2020-11" db="EMBL/GenBank/DDBJ databases">
        <authorList>
            <person name="McCartney M.A."/>
            <person name="Auch B."/>
            <person name="Kono T."/>
            <person name="Mallez S."/>
            <person name="Becker A."/>
            <person name="Gohl D.M."/>
            <person name="Silverstein K.A.T."/>
            <person name="Koren S."/>
            <person name="Bechman K.B."/>
            <person name="Herman A."/>
            <person name="Abrahante J.E."/>
            <person name="Garbe J."/>
        </authorList>
    </citation>
    <scope>NUCLEOTIDE SEQUENCE</scope>
    <source>
        <strain evidence="7">Duluth1</strain>
        <tissue evidence="7">Whole animal</tissue>
    </source>
</reference>
<reference evidence="7" key="1">
    <citation type="journal article" date="2019" name="bioRxiv">
        <title>The Genome of the Zebra Mussel, Dreissena polymorpha: A Resource for Invasive Species Research.</title>
        <authorList>
            <person name="McCartney M.A."/>
            <person name="Auch B."/>
            <person name="Kono T."/>
            <person name="Mallez S."/>
            <person name="Zhang Y."/>
            <person name="Obille A."/>
            <person name="Becker A."/>
            <person name="Abrahante J.E."/>
            <person name="Garbe J."/>
            <person name="Badalamenti J.P."/>
            <person name="Herman A."/>
            <person name="Mangelson H."/>
            <person name="Liachko I."/>
            <person name="Sullivan S."/>
            <person name="Sone E.D."/>
            <person name="Koren S."/>
            <person name="Silverstein K.A.T."/>
            <person name="Beckman K.B."/>
            <person name="Gohl D.M."/>
        </authorList>
    </citation>
    <scope>NUCLEOTIDE SEQUENCE</scope>
    <source>
        <strain evidence="7">Duluth1</strain>
        <tissue evidence="7">Whole animal</tissue>
    </source>
</reference>
<evidence type="ECO:0000256" key="1">
    <source>
        <dbReference type="ARBA" id="ARBA00004141"/>
    </source>
</evidence>
<dbReference type="GO" id="GO:0097193">
    <property type="term" value="P:intrinsic apoptotic signaling pathway"/>
    <property type="evidence" value="ECO:0007669"/>
    <property type="project" value="TreeGrafter"/>
</dbReference>
<protein>
    <submittedName>
        <fullName evidence="7">Uncharacterized protein</fullName>
    </submittedName>
</protein>
<keyword evidence="5" id="KW-0472">Membrane</keyword>
<gene>
    <name evidence="7" type="ORF">DPMN_034579</name>
</gene>
<evidence type="ECO:0000313" key="7">
    <source>
        <dbReference type="EMBL" id="KAH3871379.1"/>
    </source>
</evidence>
<comment type="subcellular location">
    <subcellularLocation>
        <location evidence="1">Membrane</location>
        <topology evidence="1">Multi-pass membrane protein</topology>
    </subcellularLocation>
</comment>
<dbReference type="Proteomes" id="UP000828390">
    <property type="component" value="Unassembled WGS sequence"/>
</dbReference>
<dbReference type="AlphaFoldDB" id="A0A9D4RK74"/>
<feature type="signal peptide" evidence="6">
    <location>
        <begin position="1"/>
        <end position="22"/>
    </location>
</feature>
<comment type="caution">
    <text evidence="7">The sequence shown here is derived from an EMBL/GenBank/DDBJ whole genome shotgun (WGS) entry which is preliminary data.</text>
</comment>
<keyword evidence="8" id="KW-1185">Reference proteome</keyword>
<accession>A0A9D4RK74</accession>
<dbReference type="InterPro" id="IPR038213">
    <property type="entry name" value="IFI6/IFI27-like_sf"/>
</dbReference>
<dbReference type="GO" id="GO:2001240">
    <property type="term" value="P:negative regulation of extrinsic apoptotic signaling pathway in absence of ligand"/>
    <property type="evidence" value="ECO:0007669"/>
    <property type="project" value="TreeGrafter"/>
</dbReference>
<dbReference type="PANTHER" id="PTHR16932:SF25">
    <property type="entry name" value="INTERFERON ALPHA-INDUCIBLE PROTEIN 6"/>
    <property type="match status" value="1"/>
</dbReference>
<evidence type="ECO:0000313" key="8">
    <source>
        <dbReference type="Proteomes" id="UP000828390"/>
    </source>
</evidence>
<dbReference type="GO" id="GO:0051902">
    <property type="term" value="P:negative regulation of mitochondrial depolarization"/>
    <property type="evidence" value="ECO:0007669"/>
    <property type="project" value="TreeGrafter"/>
</dbReference>
<dbReference type="EMBL" id="JAIWYP010000002">
    <property type="protein sequence ID" value="KAH3871379.1"/>
    <property type="molecule type" value="Genomic_DNA"/>
</dbReference>
<proteinExistence type="inferred from homology"/>
<keyword evidence="3" id="KW-0812">Transmembrane</keyword>
<dbReference type="Gene3D" id="6.10.110.10">
    <property type="match status" value="1"/>
</dbReference>
<evidence type="ECO:0000256" key="3">
    <source>
        <dbReference type="ARBA" id="ARBA00022692"/>
    </source>
</evidence>
<evidence type="ECO:0000256" key="5">
    <source>
        <dbReference type="ARBA" id="ARBA00023136"/>
    </source>
</evidence>
<dbReference type="InterPro" id="IPR009311">
    <property type="entry name" value="IFI6/IFI27-like"/>
</dbReference>
<evidence type="ECO:0000256" key="6">
    <source>
        <dbReference type="SAM" id="SignalP"/>
    </source>
</evidence>
<evidence type="ECO:0000256" key="4">
    <source>
        <dbReference type="ARBA" id="ARBA00022989"/>
    </source>
</evidence>
<dbReference type="Pfam" id="PF06140">
    <property type="entry name" value="Ifi-6-16"/>
    <property type="match status" value="1"/>
</dbReference>
<dbReference type="PANTHER" id="PTHR16932">
    <property type="entry name" value="INTERFERON ALPHA-INDUCIBLE PROTEIN 27"/>
    <property type="match status" value="1"/>
</dbReference>
<comment type="similarity">
    <text evidence="2">Belongs to the IFI6/IFI27 family.</text>
</comment>
<dbReference type="GO" id="GO:0001836">
    <property type="term" value="P:release of cytochrome c from mitochondria"/>
    <property type="evidence" value="ECO:0007669"/>
    <property type="project" value="TreeGrafter"/>
</dbReference>
<feature type="chain" id="PRO_5039196296" evidence="6">
    <location>
        <begin position="23"/>
        <end position="89"/>
    </location>
</feature>
<keyword evidence="6" id="KW-0732">Signal</keyword>
<dbReference type="GO" id="GO:0031966">
    <property type="term" value="C:mitochondrial membrane"/>
    <property type="evidence" value="ECO:0007669"/>
    <property type="project" value="TreeGrafter"/>
</dbReference>
<keyword evidence="4" id="KW-1133">Transmembrane helix</keyword>
<name>A0A9D4RK74_DREPO</name>